<name>A0A2M6NZV3_9BACT</name>
<evidence type="ECO:0008006" key="4">
    <source>
        <dbReference type="Google" id="ProtNLM"/>
    </source>
</evidence>
<keyword evidence="1" id="KW-0812">Transmembrane</keyword>
<dbReference type="Gene3D" id="1.20.1640.10">
    <property type="entry name" value="Multidrug efflux transporter AcrB transmembrane domain"/>
    <property type="match status" value="1"/>
</dbReference>
<evidence type="ECO:0000313" key="3">
    <source>
        <dbReference type="Proteomes" id="UP000228528"/>
    </source>
</evidence>
<dbReference type="GO" id="GO:0042910">
    <property type="term" value="F:xenobiotic transmembrane transporter activity"/>
    <property type="evidence" value="ECO:0007669"/>
    <property type="project" value="TreeGrafter"/>
</dbReference>
<dbReference type="Proteomes" id="UP000228528">
    <property type="component" value="Unassembled WGS sequence"/>
</dbReference>
<dbReference type="InterPro" id="IPR001036">
    <property type="entry name" value="Acrflvin-R"/>
</dbReference>
<keyword evidence="1" id="KW-0472">Membrane</keyword>
<evidence type="ECO:0000256" key="1">
    <source>
        <dbReference type="SAM" id="Phobius"/>
    </source>
</evidence>
<sequence length="83" mass="8838">GASIFDALITAGRNRLRPILLTSLTTVLGSLTIIGDPVWSGFAWAIVFGLSLSAVLTLGVFPVLYLWFVHEGTDTIDSSETVS</sequence>
<dbReference type="PANTHER" id="PTHR32063:SF24">
    <property type="entry name" value="CATION EFFLUX SYSTEM (ACRB_ACRD_ACRF FAMILY)"/>
    <property type="match status" value="1"/>
</dbReference>
<feature type="transmembrane region" description="Helical" evidence="1">
    <location>
        <begin position="18"/>
        <end position="35"/>
    </location>
</feature>
<dbReference type="EMBL" id="PFBW01000207">
    <property type="protein sequence ID" value="PIR76971.1"/>
    <property type="molecule type" value="Genomic_DNA"/>
</dbReference>
<reference evidence="3" key="1">
    <citation type="submission" date="2017-09" db="EMBL/GenBank/DDBJ databases">
        <title>Depth-based differentiation of microbial function through sediment-hosted aquifers and enrichment of novel symbionts in the deep terrestrial subsurface.</title>
        <authorList>
            <person name="Probst A.J."/>
            <person name="Ladd B."/>
            <person name="Jarett J.K."/>
            <person name="Geller-Mcgrath D.E."/>
            <person name="Sieber C.M.K."/>
            <person name="Emerson J.B."/>
            <person name="Anantharaman K."/>
            <person name="Thomas B.C."/>
            <person name="Malmstrom R."/>
            <person name="Stieglmeier M."/>
            <person name="Klingl A."/>
            <person name="Woyke T."/>
            <person name="Ryan C.M."/>
            <person name="Banfield J.F."/>
        </authorList>
    </citation>
    <scope>NUCLEOTIDE SEQUENCE [LARGE SCALE GENOMIC DNA]</scope>
</reference>
<gene>
    <name evidence="2" type="ORF">COU30_04900</name>
</gene>
<dbReference type="PANTHER" id="PTHR32063">
    <property type="match status" value="1"/>
</dbReference>
<dbReference type="SUPFAM" id="SSF82866">
    <property type="entry name" value="Multidrug efflux transporter AcrB transmembrane domain"/>
    <property type="match status" value="1"/>
</dbReference>
<feature type="non-terminal residue" evidence="2">
    <location>
        <position position="1"/>
    </location>
</feature>
<comment type="caution">
    <text evidence="2">The sequence shown here is derived from an EMBL/GenBank/DDBJ whole genome shotgun (WGS) entry which is preliminary data.</text>
</comment>
<keyword evidence="1" id="KW-1133">Transmembrane helix</keyword>
<accession>A0A2M6NZV3</accession>
<dbReference type="Pfam" id="PF00873">
    <property type="entry name" value="ACR_tran"/>
    <property type="match status" value="1"/>
</dbReference>
<evidence type="ECO:0000313" key="2">
    <source>
        <dbReference type="EMBL" id="PIR76971.1"/>
    </source>
</evidence>
<proteinExistence type="predicted"/>
<organism evidence="2 3">
    <name type="scientific">Candidatus Magasanikbacteria bacterium CG10_big_fil_rev_8_21_14_0_10_38_6</name>
    <dbReference type="NCBI Taxonomy" id="1974647"/>
    <lineage>
        <taxon>Bacteria</taxon>
        <taxon>Candidatus Magasanikiibacteriota</taxon>
    </lineage>
</organism>
<protein>
    <recommendedName>
        <fullName evidence="4">AcrB/AcrD/AcrF family protein</fullName>
    </recommendedName>
</protein>
<dbReference type="GO" id="GO:0005886">
    <property type="term" value="C:plasma membrane"/>
    <property type="evidence" value="ECO:0007669"/>
    <property type="project" value="TreeGrafter"/>
</dbReference>
<dbReference type="AlphaFoldDB" id="A0A2M6NZV3"/>
<feature type="transmembrane region" description="Helical" evidence="1">
    <location>
        <begin position="41"/>
        <end position="68"/>
    </location>
</feature>